<dbReference type="InterPro" id="IPR013320">
    <property type="entry name" value="ConA-like_dom_sf"/>
</dbReference>
<keyword evidence="3 10" id="KW-0378">Hydrolase</keyword>
<evidence type="ECO:0000256" key="9">
    <source>
        <dbReference type="ARBA" id="ARBA00043018"/>
    </source>
</evidence>
<evidence type="ECO:0000256" key="5">
    <source>
        <dbReference type="ARBA" id="ARBA00037012"/>
    </source>
</evidence>
<evidence type="ECO:0000256" key="10">
    <source>
        <dbReference type="RuleBase" id="RU361163"/>
    </source>
</evidence>
<name>A0A117E1L6_ASPNG</name>
<comment type="function">
    <text evidence="6">Catalyzes endohydrolysis of 1,4-beta-D-glucosidic linkages in xyloglucan with retention of the beta-configuration of the glycosyl residues. Specific for xyloglucan and does not hydrolyze other cell wall components.</text>
</comment>
<dbReference type="VEuPathDB" id="FungiDB:ASPNIDRAFT2_1109949"/>
<dbReference type="GO" id="GO:0033946">
    <property type="term" value="F:xyloglucan-specific endo-beta-1,4-glucanase activity"/>
    <property type="evidence" value="ECO:0007669"/>
    <property type="project" value="UniProtKB-EC"/>
</dbReference>
<dbReference type="Gene3D" id="2.60.120.180">
    <property type="match status" value="1"/>
</dbReference>
<protein>
    <recommendedName>
        <fullName evidence="7">xyloglucan-specific endo-beta-1,4-glucanase</fullName>
        <ecNumber evidence="7">3.2.1.151</ecNumber>
    </recommendedName>
    <alternativeName>
        <fullName evidence="8">Xyloglucanase A</fullName>
    </alternativeName>
    <alternativeName>
        <fullName evidence="9">Xyloglucanendohydrolase A</fullName>
    </alternativeName>
</protein>
<evidence type="ECO:0000256" key="6">
    <source>
        <dbReference type="ARBA" id="ARBA00037774"/>
    </source>
</evidence>
<evidence type="ECO:0000256" key="2">
    <source>
        <dbReference type="ARBA" id="ARBA00022729"/>
    </source>
</evidence>
<keyword evidence="4 10" id="KW-0326">Glycosidase</keyword>
<keyword evidence="10" id="KW-0119">Carbohydrate metabolism</keyword>
<keyword evidence="10" id="KW-0624">Polysaccharide degradation</keyword>
<dbReference type="VEuPathDB" id="FungiDB:An03g05530"/>
<evidence type="ECO:0000256" key="7">
    <source>
        <dbReference type="ARBA" id="ARBA00038882"/>
    </source>
</evidence>
<evidence type="ECO:0000256" key="11">
    <source>
        <dbReference type="SAM" id="SignalP"/>
    </source>
</evidence>
<comment type="caution">
    <text evidence="12">The sequence shown here is derived from an EMBL/GenBank/DDBJ whole genome shotgun (WGS) entry which is preliminary data.</text>
</comment>
<gene>
    <name evidence="12" type="ORF">ABL_06886</name>
</gene>
<dbReference type="InterPro" id="IPR013319">
    <property type="entry name" value="GH11/12"/>
</dbReference>
<dbReference type="OrthoDB" id="89349at2759"/>
<accession>A0A117E1L6</accession>
<dbReference type="Pfam" id="PF01670">
    <property type="entry name" value="Glyco_hydro_12"/>
    <property type="match status" value="1"/>
</dbReference>
<dbReference type="AlphaFoldDB" id="A0A117E1L6"/>
<evidence type="ECO:0000256" key="8">
    <source>
        <dbReference type="ARBA" id="ARBA00041304"/>
    </source>
</evidence>
<dbReference type="OMA" id="TKWTWRY"/>
<dbReference type="GO" id="GO:0008810">
    <property type="term" value="F:cellulase activity"/>
    <property type="evidence" value="ECO:0007669"/>
    <property type="project" value="InterPro"/>
</dbReference>
<keyword evidence="2 11" id="KW-0732">Signal</keyword>
<evidence type="ECO:0000313" key="13">
    <source>
        <dbReference type="Proteomes" id="UP000068243"/>
    </source>
</evidence>
<sequence>MNRYLSIPLCLASAVPALAGLAARDPIGTICTKNNIITTDDFILYNNLWGEDYATSGSECTYLDYDSGNSISWQTSWTWAGGDDYVKSYPNAVLNVGAKQLSTITTIPSTWKWSYTGDDLVADVSYDAFLATTDSTTATHEYEIMIWLAAYGGIEPIGNSDGPIASPTIGGYTWDLYEGPNDWTVYSFVARETITDFSADLMEFFTYLVDNEGVSSSLYLQTLGAGTEPKTGSDAWFTVAPYTISINT</sequence>
<dbReference type="VEuPathDB" id="FungiDB:M747DRAFT_368475"/>
<dbReference type="GO" id="GO:0000272">
    <property type="term" value="P:polysaccharide catabolic process"/>
    <property type="evidence" value="ECO:0007669"/>
    <property type="project" value="UniProtKB-KW"/>
</dbReference>
<feature type="signal peptide" evidence="11">
    <location>
        <begin position="1"/>
        <end position="19"/>
    </location>
</feature>
<dbReference type="PANTHER" id="PTHR34002">
    <property type="entry name" value="BLR1656 PROTEIN"/>
    <property type="match status" value="1"/>
</dbReference>
<evidence type="ECO:0000313" key="12">
    <source>
        <dbReference type="EMBL" id="GAQ44225.1"/>
    </source>
</evidence>
<dbReference type="SUPFAM" id="SSF49899">
    <property type="entry name" value="Concanavalin A-like lectins/glucanases"/>
    <property type="match status" value="1"/>
</dbReference>
<reference evidence="13" key="1">
    <citation type="journal article" date="2016" name="Genome Announc.">
        <title>Draft genome sequence of Aspergillus niger strain An76.</title>
        <authorList>
            <person name="Gong W."/>
            <person name="Cheng Z."/>
            <person name="Zhang H."/>
            <person name="Liu L."/>
            <person name="Gao P."/>
            <person name="Wang L."/>
        </authorList>
    </citation>
    <scope>NUCLEOTIDE SEQUENCE [LARGE SCALE GENOMIC DNA]</scope>
    <source>
        <strain evidence="13">An76</strain>
    </source>
</reference>
<comment type="similarity">
    <text evidence="1 10">Belongs to the glycosyl hydrolase 12 (cellulase H) family.</text>
</comment>
<feature type="chain" id="PRO_5007147830" description="xyloglucan-specific endo-beta-1,4-glucanase" evidence="11">
    <location>
        <begin position="20"/>
        <end position="248"/>
    </location>
</feature>
<dbReference type="VEuPathDB" id="FungiDB:ATCC64974_75170"/>
<dbReference type="PANTHER" id="PTHR34002:SF9">
    <property type="entry name" value="XYLOGLUCAN-SPECIFIC ENDO-BETA-1,4-GLUCANASE A"/>
    <property type="match status" value="1"/>
</dbReference>
<organism evidence="12 13">
    <name type="scientific">Aspergillus niger</name>
    <dbReference type="NCBI Taxonomy" id="5061"/>
    <lineage>
        <taxon>Eukaryota</taxon>
        <taxon>Fungi</taxon>
        <taxon>Dikarya</taxon>
        <taxon>Ascomycota</taxon>
        <taxon>Pezizomycotina</taxon>
        <taxon>Eurotiomycetes</taxon>
        <taxon>Eurotiomycetidae</taxon>
        <taxon>Eurotiales</taxon>
        <taxon>Aspergillaceae</taxon>
        <taxon>Aspergillus</taxon>
        <taxon>Aspergillus subgen. Circumdati</taxon>
    </lineage>
</organism>
<evidence type="ECO:0000256" key="3">
    <source>
        <dbReference type="ARBA" id="ARBA00022801"/>
    </source>
</evidence>
<proteinExistence type="inferred from homology"/>
<evidence type="ECO:0000256" key="1">
    <source>
        <dbReference type="ARBA" id="ARBA00005519"/>
    </source>
</evidence>
<dbReference type="Proteomes" id="UP000068243">
    <property type="component" value="Unassembled WGS sequence"/>
</dbReference>
<dbReference type="PaxDb" id="5061-CADANGAP00003477"/>
<comment type="catalytic activity">
    <reaction evidence="5">
        <text>xyloglucan + H2O = xyloglucan oligosaccharides.</text>
        <dbReference type="EC" id="3.2.1.151"/>
    </reaction>
</comment>
<dbReference type="EC" id="3.2.1.151" evidence="7"/>
<dbReference type="EMBL" id="BCMY01000011">
    <property type="protein sequence ID" value="GAQ44225.1"/>
    <property type="molecule type" value="Genomic_DNA"/>
</dbReference>
<evidence type="ECO:0000256" key="4">
    <source>
        <dbReference type="ARBA" id="ARBA00023295"/>
    </source>
</evidence>
<dbReference type="InterPro" id="IPR002594">
    <property type="entry name" value="GH12"/>
</dbReference>